<evidence type="ECO:0000259" key="4">
    <source>
        <dbReference type="Pfam" id="PF00135"/>
    </source>
</evidence>
<feature type="chain" id="PRO_5009734634" description="Carboxylic ester hydrolase" evidence="3">
    <location>
        <begin position="21"/>
        <end position="543"/>
    </location>
</feature>
<dbReference type="InterPro" id="IPR019819">
    <property type="entry name" value="Carboxylesterase_B_CS"/>
</dbReference>
<evidence type="ECO:0000313" key="5">
    <source>
        <dbReference type="EMBL" id="CZR58487.1"/>
    </source>
</evidence>
<evidence type="ECO:0000256" key="1">
    <source>
        <dbReference type="ARBA" id="ARBA00005964"/>
    </source>
</evidence>
<dbReference type="AlphaFoldDB" id="A0A1L7X0E3"/>
<reference evidence="5 6" key="1">
    <citation type="submission" date="2016-03" db="EMBL/GenBank/DDBJ databases">
        <authorList>
            <person name="Ploux O."/>
        </authorList>
    </citation>
    <scope>NUCLEOTIDE SEQUENCE [LARGE SCALE GENOMIC DNA]</scope>
    <source>
        <strain evidence="5 6">UAMH 11012</strain>
    </source>
</reference>
<dbReference type="SUPFAM" id="SSF53474">
    <property type="entry name" value="alpha/beta-Hydrolases"/>
    <property type="match status" value="1"/>
</dbReference>
<dbReference type="PANTHER" id="PTHR43918:SF4">
    <property type="entry name" value="CARBOXYLIC ESTER HYDROLASE"/>
    <property type="match status" value="1"/>
</dbReference>
<keyword evidence="2 3" id="KW-0378">Hydrolase</keyword>
<dbReference type="Proteomes" id="UP000184330">
    <property type="component" value="Unassembled WGS sequence"/>
</dbReference>
<keyword evidence="6" id="KW-1185">Reference proteome</keyword>
<feature type="signal peptide" evidence="3">
    <location>
        <begin position="1"/>
        <end position="20"/>
    </location>
</feature>
<feature type="domain" description="Carboxylesterase type B" evidence="4">
    <location>
        <begin position="31"/>
        <end position="504"/>
    </location>
</feature>
<proteinExistence type="inferred from homology"/>
<name>A0A1L7X0E3_9HELO</name>
<sequence>MTRIYQYLAAAATLLTSVNALPLDAAAATGSPTVTINSGVVVGFEISVVSASTSTATVHNYLGIPFAAPPTGTARFQPPAAPTAWSSPLQATKLPPACYQQFKSPTADFINKTFGNPGGPPLESSEDCLYLNVYAPTDALTTNKKPVLFWIFGGDLQFGSGSLATYNGSVFAGFQDVLIVTFNYRTNIFGFSNSPEIPVGQQNAGYLDQRLALQWVQDNIAQFGGDPSQVTIFGESAGGWSVKQLLAQPPAPLPFRAAILESQATMFTGSGLTLYQQTLKNFKCDTSPAPLTCLQQVSAEEITTYISTSALDFPPSNDHVTSTTDIRPNILSKQFADVPIIMGTNANEGRVFAAAAGLDSPTLPPYINPSTVLFTLLPNLTSAQNATLNTYSSLLNDTYLFASQVITDIEFTCPTSSLSNFLAGQGYDVWRYYYNASFPNETQFREAGAYHSSEIPQVFGTYGLYGGSTTEQEGLSAYVQGLWADFAKNPGTAVKWPKLGSNNGFELGQLGGPAAPEGEQTVNLMVADYGCGIFDPIVSFEGF</sequence>
<evidence type="ECO:0000256" key="2">
    <source>
        <dbReference type="ARBA" id="ARBA00022801"/>
    </source>
</evidence>
<dbReference type="PROSITE" id="PS00941">
    <property type="entry name" value="CARBOXYLESTERASE_B_2"/>
    <property type="match status" value="1"/>
</dbReference>
<keyword evidence="3" id="KW-0732">Signal</keyword>
<dbReference type="InterPro" id="IPR050654">
    <property type="entry name" value="AChE-related_enzymes"/>
</dbReference>
<dbReference type="InterPro" id="IPR019826">
    <property type="entry name" value="Carboxylesterase_B_AS"/>
</dbReference>
<organism evidence="5 6">
    <name type="scientific">Phialocephala subalpina</name>
    <dbReference type="NCBI Taxonomy" id="576137"/>
    <lineage>
        <taxon>Eukaryota</taxon>
        <taxon>Fungi</taxon>
        <taxon>Dikarya</taxon>
        <taxon>Ascomycota</taxon>
        <taxon>Pezizomycotina</taxon>
        <taxon>Leotiomycetes</taxon>
        <taxon>Helotiales</taxon>
        <taxon>Mollisiaceae</taxon>
        <taxon>Phialocephala</taxon>
        <taxon>Phialocephala fortinii species complex</taxon>
    </lineage>
</organism>
<dbReference type="InterPro" id="IPR029058">
    <property type="entry name" value="AB_hydrolase_fold"/>
</dbReference>
<protein>
    <recommendedName>
        <fullName evidence="3">Carboxylic ester hydrolase</fullName>
        <ecNumber evidence="3">3.1.1.-</ecNumber>
    </recommendedName>
</protein>
<dbReference type="OrthoDB" id="408631at2759"/>
<gene>
    <name evidence="5" type="ORF">PAC_08379</name>
</gene>
<accession>A0A1L7X0E3</accession>
<dbReference type="PANTHER" id="PTHR43918">
    <property type="entry name" value="ACETYLCHOLINESTERASE"/>
    <property type="match status" value="1"/>
</dbReference>
<dbReference type="GO" id="GO:0052689">
    <property type="term" value="F:carboxylic ester hydrolase activity"/>
    <property type="evidence" value="ECO:0007669"/>
    <property type="project" value="TreeGrafter"/>
</dbReference>
<dbReference type="InterPro" id="IPR002018">
    <property type="entry name" value="CarbesteraseB"/>
</dbReference>
<dbReference type="STRING" id="576137.A0A1L7X0E3"/>
<dbReference type="Gene3D" id="3.40.50.1820">
    <property type="entry name" value="alpha/beta hydrolase"/>
    <property type="match status" value="1"/>
</dbReference>
<dbReference type="EC" id="3.1.1.-" evidence="3"/>
<evidence type="ECO:0000313" key="6">
    <source>
        <dbReference type="Proteomes" id="UP000184330"/>
    </source>
</evidence>
<dbReference type="Pfam" id="PF00135">
    <property type="entry name" value="COesterase"/>
    <property type="match status" value="1"/>
</dbReference>
<dbReference type="PROSITE" id="PS00122">
    <property type="entry name" value="CARBOXYLESTERASE_B_1"/>
    <property type="match status" value="1"/>
</dbReference>
<evidence type="ECO:0000256" key="3">
    <source>
        <dbReference type="RuleBase" id="RU361235"/>
    </source>
</evidence>
<dbReference type="EMBL" id="FJOG01000012">
    <property type="protein sequence ID" value="CZR58487.1"/>
    <property type="molecule type" value="Genomic_DNA"/>
</dbReference>
<comment type="similarity">
    <text evidence="1 3">Belongs to the type-B carboxylesterase/lipase family.</text>
</comment>